<dbReference type="EnsemblMetazoa" id="tetur32g01680.1">
    <property type="protein sequence ID" value="tetur32g01680.1"/>
    <property type="gene ID" value="tetur32g01680"/>
</dbReference>
<dbReference type="EMBL" id="CAEY01000924">
    <property type="status" value="NOT_ANNOTATED_CDS"/>
    <property type="molecule type" value="Genomic_DNA"/>
</dbReference>
<keyword evidence="1" id="KW-0472">Membrane</keyword>
<evidence type="ECO:0000313" key="2">
    <source>
        <dbReference type="EnsemblMetazoa" id="tetur32g01680.1"/>
    </source>
</evidence>
<evidence type="ECO:0000256" key="1">
    <source>
        <dbReference type="SAM" id="Phobius"/>
    </source>
</evidence>
<reference evidence="3" key="1">
    <citation type="submission" date="2011-08" db="EMBL/GenBank/DDBJ databases">
        <authorList>
            <person name="Rombauts S."/>
        </authorList>
    </citation>
    <scope>NUCLEOTIDE SEQUENCE</scope>
    <source>
        <strain evidence="3">London</strain>
    </source>
</reference>
<keyword evidence="3" id="KW-1185">Reference proteome</keyword>
<sequence>MLNMALKALAFSAILWMNLVIFKSIDKI</sequence>
<proteinExistence type="predicted"/>
<name>T1L216_TETUR</name>
<dbReference type="HOGENOM" id="CLU_3413386_0_0_1"/>
<feature type="transmembrane region" description="Helical" evidence="1">
    <location>
        <begin position="6"/>
        <end position="25"/>
    </location>
</feature>
<reference evidence="2" key="2">
    <citation type="submission" date="2015-06" db="UniProtKB">
        <authorList>
            <consortium name="EnsemblMetazoa"/>
        </authorList>
    </citation>
    <scope>IDENTIFICATION</scope>
</reference>
<dbReference type="AlphaFoldDB" id="T1L216"/>
<protein>
    <submittedName>
        <fullName evidence="2">Uncharacterized protein</fullName>
    </submittedName>
</protein>
<dbReference type="Proteomes" id="UP000015104">
    <property type="component" value="Unassembled WGS sequence"/>
</dbReference>
<evidence type="ECO:0000313" key="3">
    <source>
        <dbReference type="Proteomes" id="UP000015104"/>
    </source>
</evidence>
<accession>T1L216</accession>
<organism evidence="2 3">
    <name type="scientific">Tetranychus urticae</name>
    <name type="common">Two-spotted spider mite</name>
    <dbReference type="NCBI Taxonomy" id="32264"/>
    <lineage>
        <taxon>Eukaryota</taxon>
        <taxon>Metazoa</taxon>
        <taxon>Ecdysozoa</taxon>
        <taxon>Arthropoda</taxon>
        <taxon>Chelicerata</taxon>
        <taxon>Arachnida</taxon>
        <taxon>Acari</taxon>
        <taxon>Acariformes</taxon>
        <taxon>Trombidiformes</taxon>
        <taxon>Prostigmata</taxon>
        <taxon>Eleutherengona</taxon>
        <taxon>Raphignathae</taxon>
        <taxon>Tetranychoidea</taxon>
        <taxon>Tetranychidae</taxon>
        <taxon>Tetranychus</taxon>
    </lineage>
</organism>
<keyword evidence="1" id="KW-1133">Transmembrane helix</keyword>
<keyword evidence="1" id="KW-0812">Transmembrane</keyword>